<comment type="caution">
    <text evidence="3">The sequence shown here is derived from an EMBL/GenBank/DDBJ whole genome shotgun (WGS) entry which is preliminary data.</text>
</comment>
<protein>
    <recommendedName>
        <fullName evidence="2">YCII-related domain-containing protein</fullName>
    </recommendedName>
</protein>
<name>A0ABN2NJI4_9PSEU</name>
<proteinExistence type="inferred from homology"/>
<dbReference type="PANTHER" id="PTHR37828">
    <property type="entry name" value="GSR2449 PROTEIN"/>
    <property type="match status" value="1"/>
</dbReference>
<dbReference type="InterPro" id="IPR011008">
    <property type="entry name" value="Dimeric_a/b-barrel"/>
</dbReference>
<dbReference type="Proteomes" id="UP001500449">
    <property type="component" value="Unassembled WGS sequence"/>
</dbReference>
<organism evidence="3 4">
    <name type="scientific">Pseudonocardia ailaonensis</name>
    <dbReference type="NCBI Taxonomy" id="367279"/>
    <lineage>
        <taxon>Bacteria</taxon>
        <taxon>Bacillati</taxon>
        <taxon>Actinomycetota</taxon>
        <taxon>Actinomycetes</taxon>
        <taxon>Pseudonocardiales</taxon>
        <taxon>Pseudonocardiaceae</taxon>
        <taxon>Pseudonocardia</taxon>
    </lineage>
</organism>
<dbReference type="InterPro" id="IPR005545">
    <property type="entry name" value="YCII"/>
</dbReference>
<evidence type="ECO:0000256" key="1">
    <source>
        <dbReference type="ARBA" id="ARBA00007689"/>
    </source>
</evidence>
<evidence type="ECO:0000313" key="3">
    <source>
        <dbReference type="EMBL" id="GAA1870679.1"/>
    </source>
</evidence>
<feature type="domain" description="YCII-related" evidence="2">
    <location>
        <begin position="1"/>
        <end position="81"/>
    </location>
</feature>
<evidence type="ECO:0000313" key="4">
    <source>
        <dbReference type="Proteomes" id="UP001500449"/>
    </source>
</evidence>
<dbReference type="SUPFAM" id="SSF54909">
    <property type="entry name" value="Dimeric alpha+beta barrel"/>
    <property type="match status" value="1"/>
</dbReference>
<dbReference type="RefSeq" id="WP_344424431.1">
    <property type="nucleotide sequence ID" value="NZ_BAAAQK010000025.1"/>
</dbReference>
<dbReference type="Pfam" id="PF03795">
    <property type="entry name" value="YCII"/>
    <property type="match status" value="1"/>
</dbReference>
<comment type="similarity">
    <text evidence="1">Belongs to the YciI family.</text>
</comment>
<reference evidence="3 4" key="1">
    <citation type="journal article" date="2019" name="Int. J. Syst. Evol. Microbiol.">
        <title>The Global Catalogue of Microorganisms (GCM) 10K type strain sequencing project: providing services to taxonomists for standard genome sequencing and annotation.</title>
        <authorList>
            <consortium name="The Broad Institute Genomics Platform"/>
            <consortium name="The Broad Institute Genome Sequencing Center for Infectious Disease"/>
            <person name="Wu L."/>
            <person name="Ma J."/>
        </authorList>
    </citation>
    <scope>NUCLEOTIDE SEQUENCE [LARGE SCALE GENOMIC DNA]</scope>
    <source>
        <strain evidence="3 4">JCM 16009</strain>
    </source>
</reference>
<gene>
    <name evidence="3" type="ORF">GCM10009836_59170</name>
</gene>
<sequence>MFVCLLTYHREIDREGPLFAAHKAFVAENAEARRFLCSGPRVGVAGGAIVAYGDDEAAARALFDSDPFVVDGTATYELHQFTVGMVDPASGLA</sequence>
<accession>A0ABN2NJI4</accession>
<dbReference type="PANTHER" id="PTHR37828:SF1">
    <property type="entry name" value="YCII-RELATED DOMAIN-CONTAINING PROTEIN"/>
    <property type="match status" value="1"/>
</dbReference>
<evidence type="ECO:0000259" key="2">
    <source>
        <dbReference type="Pfam" id="PF03795"/>
    </source>
</evidence>
<dbReference type="EMBL" id="BAAAQK010000025">
    <property type="protein sequence ID" value="GAA1870679.1"/>
    <property type="molecule type" value="Genomic_DNA"/>
</dbReference>
<dbReference type="Gene3D" id="3.30.70.1060">
    <property type="entry name" value="Dimeric alpha+beta barrel"/>
    <property type="match status" value="1"/>
</dbReference>
<keyword evidence="4" id="KW-1185">Reference proteome</keyword>